<keyword evidence="2" id="KW-1185">Reference proteome</keyword>
<dbReference type="Proteomes" id="UP001150581">
    <property type="component" value="Unassembled WGS sequence"/>
</dbReference>
<organism evidence="1 2">
    <name type="scientific">Kickxella alabastrina</name>
    <dbReference type="NCBI Taxonomy" id="61397"/>
    <lineage>
        <taxon>Eukaryota</taxon>
        <taxon>Fungi</taxon>
        <taxon>Fungi incertae sedis</taxon>
        <taxon>Zoopagomycota</taxon>
        <taxon>Kickxellomycotina</taxon>
        <taxon>Kickxellomycetes</taxon>
        <taxon>Kickxellales</taxon>
        <taxon>Kickxellaceae</taxon>
        <taxon>Kickxella</taxon>
    </lineage>
</organism>
<sequence>MVNLMTHVLDRYHPISLANRTHYQHCKLACTVPTHFTNDLVIPIKCLVLPVLTDIIIGNDWLRQHDSTIVCKNDKHDTMYRNRRWTLTGLHALADNLSVSLTISTLHRAHSIDKLKGWGWLKLSIPDNISITLLQVTAITTIKDAFLMLHIDDLLDDTYSAKIFSKINLLVQAYHQVQIQDADIAKTVFCIKPGSF</sequence>
<proteinExistence type="predicted"/>
<evidence type="ECO:0000313" key="1">
    <source>
        <dbReference type="EMBL" id="KAJ1890926.1"/>
    </source>
</evidence>
<protein>
    <submittedName>
        <fullName evidence="1">Uncharacterized protein</fullName>
    </submittedName>
</protein>
<accession>A0ACC1IBU4</accession>
<feature type="non-terminal residue" evidence="1">
    <location>
        <position position="196"/>
    </location>
</feature>
<gene>
    <name evidence="1" type="ORF">LPJ66_007204</name>
</gene>
<name>A0ACC1IBU4_9FUNG</name>
<dbReference type="EMBL" id="JANBPG010001250">
    <property type="protein sequence ID" value="KAJ1890926.1"/>
    <property type="molecule type" value="Genomic_DNA"/>
</dbReference>
<evidence type="ECO:0000313" key="2">
    <source>
        <dbReference type="Proteomes" id="UP001150581"/>
    </source>
</evidence>
<reference evidence="1" key="1">
    <citation type="submission" date="2022-07" db="EMBL/GenBank/DDBJ databases">
        <title>Phylogenomic reconstructions and comparative analyses of Kickxellomycotina fungi.</title>
        <authorList>
            <person name="Reynolds N.K."/>
            <person name="Stajich J.E."/>
            <person name="Barry K."/>
            <person name="Grigoriev I.V."/>
            <person name="Crous P."/>
            <person name="Smith M.E."/>
        </authorList>
    </citation>
    <scope>NUCLEOTIDE SEQUENCE</scope>
    <source>
        <strain evidence="1">Benny 63K</strain>
    </source>
</reference>
<comment type="caution">
    <text evidence="1">The sequence shown here is derived from an EMBL/GenBank/DDBJ whole genome shotgun (WGS) entry which is preliminary data.</text>
</comment>